<dbReference type="Gene3D" id="2.40.170.20">
    <property type="entry name" value="TonB-dependent receptor, beta-barrel domain"/>
    <property type="match status" value="1"/>
</dbReference>
<feature type="region of interest" description="Disordered" evidence="5">
    <location>
        <begin position="27"/>
        <end position="56"/>
    </location>
</feature>
<evidence type="ECO:0000256" key="6">
    <source>
        <dbReference type="SAM" id="SignalP"/>
    </source>
</evidence>
<keyword evidence="6" id="KW-0732">Signal</keyword>
<dbReference type="GO" id="GO:0009279">
    <property type="term" value="C:cell outer membrane"/>
    <property type="evidence" value="ECO:0007669"/>
    <property type="project" value="UniProtKB-SubCell"/>
</dbReference>
<dbReference type="RefSeq" id="WP_131453407.1">
    <property type="nucleotide sequence ID" value="NZ_BMJK01000002.1"/>
</dbReference>
<gene>
    <name evidence="9" type="ORF">GRI62_11165</name>
</gene>
<feature type="domain" description="TonB-dependent receptor plug" evidence="8">
    <location>
        <begin position="73"/>
        <end position="174"/>
    </location>
</feature>
<keyword evidence="10" id="KW-1185">Reference proteome</keyword>
<comment type="subcellular location">
    <subcellularLocation>
        <location evidence="1 4">Cell outer membrane</location>
    </subcellularLocation>
</comment>
<evidence type="ECO:0000256" key="4">
    <source>
        <dbReference type="RuleBase" id="RU003357"/>
    </source>
</evidence>
<keyword evidence="3" id="KW-0998">Cell outer membrane</keyword>
<evidence type="ECO:0000256" key="2">
    <source>
        <dbReference type="ARBA" id="ARBA00023136"/>
    </source>
</evidence>
<feature type="signal peptide" evidence="6">
    <location>
        <begin position="1"/>
        <end position="26"/>
    </location>
</feature>
<dbReference type="Proteomes" id="UP000460626">
    <property type="component" value="Unassembled WGS sequence"/>
</dbReference>
<dbReference type="SUPFAM" id="SSF56935">
    <property type="entry name" value="Porins"/>
    <property type="match status" value="1"/>
</dbReference>
<dbReference type="AlphaFoldDB" id="A0A845A372"/>
<evidence type="ECO:0000256" key="3">
    <source>
        <dbReference type="ARBA" id="ARBA00023237"/>
    </source>
</evidence>
<name>A0A845A372_9SPHN</name>
<comment type="similarity">
    <text evidence="4">Belongs to the TonB-dependent receptor family.</text>
</comment>
<evidence type="ECO:0000259" key="8">
    <source>
        <dbReference type="Pfam" id="PF07715"/>
    </source>
</evidence>
<dbReference type="PANTHER" id="PTHR40980">
    <property type="entry name" value="PLUG DOMAIN-CONTAINING PROTEIN"/>
    <property type="match status" value="1"/>
</dbReference>
<protein>
    <submittedName>
        <fullName evidence="9">TonB-dependent receptor</fullName>
    </submittedName>
</protein>
<feature type="chain" id="PRO_5032720964" evidence="6">
    <location>
        <begin position="27"/>
        <end position="895"/>
    </location>
</feature>
<dbReference type="EMBL" id="WTYH01000001">
    <property type="protein sequence ID" value="MXO94154.1"/>
    <property type="molecule type" value="Genomic_DNA"/>
</dbReference>
<evidence type="ECO:0000256" key="1">
    <source>
        <dbReference type="ARBA" id="ARBA00004442"/>
    </source>
</evidence>
<keyword evidence="4" id="KW-0798">TonB box</keyword>
<dbReference type="Pfam" id="PF00593">
    <property type="entry name" value="TonB_dep_Rec_b-barrel"/>
    <property type="match status" value="1"/>
</dbReference>
<proteinExistence type="inferred from homology"/>
<dbReference type="Pfam" id="PF07715">
    <property type="entry name" value="Plug"/>
    <property type="match status" value="1"/>
</dbReference>
<dbReference type="InterPro" id="IPR036942">
    <property type="entry name" value="Beta-barrel_TonB_sf"/>
</dbReference>
<dbReference type="OrthoDB" id="9768470at2"/>
<keyword evidence="9" id="KW-0675">Receptor</keyword>
<keyword evidence="2 4" id="KW-0472">Membrane</keyword>
<organism evidence="9 10">
    <name type="scientific">Aurantiacibacter arachoides</name>
    <dbReference type="NCBI Taxonomy" id="1850444"/>
    <lineage>
        <taxon>Bacteria</taxon>
        <taxon>Pseudomonadati</taxon>
        <taxon>Pseudomonadota</taxon>
        <taxon>Alphaproteobacteria</taxon>
        <taxon>Sphingomonadales</taxon>
        <taxon>Erythrobacteraceae</taxon>
        <taxon>Aurantiacibacter</taxon>
    </lineage>
</organism>
<dbReference type="PANTHER" id="PTHR40980:SF5">
    <property type="entry name" value="TONB-DEPENDENT RECEPTOR"/>
    <property type="match status" value="1"/>
</dbReference>
<evidence type="ECO:0000259" key="7">
    <source>
        <dbReference type="Pfam" id="PF00593"/>
    </source>
</evidence>
<evidence type="ECO:0000256" key="5">
    <source>
        <dbReference type="SAM" id="MobiDB-lite"/>
    </source>
</evidence>
<sequence length="895" mass="97298">MITTGNTLAAMLLVSSALTVPGLALAQDSGAGGPVPQTEAEQEVAPDPQVEDPDISIPGGAIIVTGRVNRDPTRNSAQVLTVLSTEEIARTGEGDIAGALGRVTGLSVQGQGFVYVRGLGDRYSLALLNGLPLPSPEPLSRVVPLDIFPTNVVASSLVQKTYSANFPGEFGGGVIALTTRAVPDESFLTIGGGISGDTETTFQRGLAYYGSDLDWLGFDDGTRDAPPALQTYFDSGIRLSDIPLDPERNFTEAPVTQLDIAQQLGDPNLVLMQLIGDVQPNWSASLSAGTAIDVGSDGELGVIFTGSISNKWRTRDIVSQSILADFSLDSDFRDVVTDNRMLANAMLGIGLETGDHRFRFTNLFIRDTVKQASLSQGTDFQDGDDIQQQRTGWFERQLIDSQLVAEMEFGDLGVDLRGGYARTDREAPYEYTFTYVRDNSNAQFGNTFINVLDRQTGDASVVFSDLTEELWAGGVDLSYPVVDTLVATVGYAYSDTERFSERREFLFNAPTSFPDGVGALRPDLLLGDAILDFYDIALIESTENDPAFEAGLEIHAGYGKLNWEPVTGIQIDAGVRYEDAVQTVNPAQLFATPGPSDAFTLLENSYWLPGATVTWEVTDALQVRAAASRTIARPQFRELIFQTYYDPETNRQFNGNPFLIDSELTNYELRAEYYFGGRDRASVAGFYKDIENPIEAFSSFSDNAQLTSFANAPSATLYGVEADLAYTYDLVNLGGFFQSKELALFANYTWTQSDISVQADDVTRLFPGGETPATNLFIDGVPLTGQSDHLANLQVSLEDTEQLQQFTVLMTYASERVTSRGTAGLPDIIEEPGFGLDLVFRQGFDLLGSEAELKVEARNVLGRRNEEYQTDGTRRVEVNTYDVGTTLGASLSLTF</sequence>
<feature type="compositionally biased region" description="Acidic residues" evidence="5">
    <location>
        <begin position="40"/>
        <end position="54"/>
    </location>
</feature>
<dbReference type="InterPro" id="IPR012910">
    <property type="entry name" value="Plug_dom"/>
</dbReference>
<evidence type="ECO:0000313" key="10">
    <source>
        <dbReference type="Proteomes" id="UP000460626"/>
    </source>
</evidence>
<dbReference type="InterPro" id="IPR037066">
    <property type="entry name" value="Plug_dom_sf"/>
</dbReference>
<feature type="domain" description="TonB-dependent receptor-like beta-barrel" evidence="7">
    <location>
        <begin position="356"/>
        <end position="840"/>
    </location>
</feature>
<accession>A0A845A372</accession>
<comment type="caution">
    <text evidence="9">The sequence shown here is derived from an EMBL/GenBank/DDBJ whole genome shotgun (WGS) entry which is preliminary data.</text>
</comment>
<evidence type="ECO:0000313" key="9">
    <source>
        <dbReference type="EMBL" id="MXO94154.1"/>
    </source>
</evidence>
<dbReference type="Gene3D" id="2.170.130.10">
    <property type="entry name" value="TonB-dependent receptor, plug domain"/>
    <property type="match status" value="1"/>
</dbReference>
<reference evidence="9 10" key="1">
    <citation type="submission" date="2019-12" db="EMBL/GenBank/DDBJ databases">
        <title>Genomic-based taxomic classification of the family Erythrobacteraceae.</title>
        <authorList>
            <person name="Xu L."/>
        </authorList>
    </citation>
    <scope>NUCLEOTIDE SEQUENCE [LARGE SCALE GENOMIC DNA]</scope>
    <source>
        <strain evidence="9 10">RC4-10-4</strain>
    </source>
</reference>
<dbReference type="InterPro" id="IPR000531">
    <property type="entry name" value="Beta-barrel_TonB"/>
</dbReference>